<dbReference type="PANTHER" id="PTHR10091">
    <property type="entry name" value="ALDOSE-1-EPIMERASE"/>
    <property type="match status" value="1"/>
</dbReference>
<dbReference type="Proteomes" id="UP000032748">
    <property type="component" value="Chromosome"/>
</dbReference>
<dbReference type="OrthoDB" id="9779408at2"/>
<sequence>MSGRCEQQLFGHLDDGTPVHAYLLSNARGMQARVLAYGGILQALRVADRYGAFDDVVLGFDTLQDYRRHHRLYLGALIGRYANRLAGGRFELDGRRYQVPLNDGPNALHGGLGGLDKQLWTATPCAGPGHVGVRLCCRSPEGDMGFPGNVQVEVTYRLDDHDRLCLDYQAVTDRATVLNLTQHAYFNLAGAGNGDILAQVARLRAGHYLPLDRHLIPTGEPAPVAGTPLDLRQPTPVGRRLDAEHPQLRLGGWQQRGFNHYWLLDAEGDLARPAADLHDPHSGRRLELFTSERGVQFYTANAFDGSVRGKAGKRYPRWAGFALEAHGPPNGVNLPGWAGARLDPGQVYRQTTLFKFSTV</sequence>
<dbReference type="GO" id="GO:0006006">
    <property type="term" value="P:glucose metabolic process"/>
    <property type="evidence" value="ECO:0007669"/>
    <property type="project" value="TreeGrafter"/>
</dbReference>
<dbReference type="GO" id="GO:0030246">
    <property type="term" value="F:carbohydrate binding"/>
    <property type="evidence" value="ECO:0007669"/>
    <property type="project" value="InterPro"/>
</dbReference>
<evidence type="ECO:0000256" key="4">
    <source>
        <dbReference type="ARBA" id="ARBA00023277"/>
    </source>
</evidence>
<evidence type="ECO:0000256" key="7">
    <source>
        <dbReference type="PIRSR" id="PIRSR005096-3"/>
    </source>
</evidence>
<evidence type="ECO:0000313" key="8">
    <source>
        <dbReference type="EMBL" id="AKA25665.1"/>
    </source>
</evidence>
<dbReference type="PANTHER" id="PTHR10091:SF0">
    <property type="entry name" value="GALACTOSE MUTAROTASE"/>
    <property type="match status" value="1"/>
</dbReference>
<comment type="catalytic activity">
    <reaction evidence="5">
        <text>alpha-D-glucose = beta-D-glucose</text>
        <dbReference type="Rhea" id="RHEA:10264"/>
        <dbReference type="ChEBI" id="CHEBI:15903"/>
        <dbReference type="ChEBI" id="CHEBI:17925"/>
        <dbReference type="EC" id="5.1.3.3"/>
    </reaction>
</comment>
<feature type="binding site" evidence="7">
    <location>
        <begin position="183"/>
        <end position="185"/>
    </location>
    <ligand>
        <name>beta-D-galactose</name>
        <dbReference type="ChEBI" id="CHEBI:27667"/>
    </ligand>
</feature>
<dbReference type="GO" id="GO:0033499">
    <property type="term" value="P:galactose catabolic process via UDP-galactose, Leloir pathway"/>
    <property type="evidence" value="ECO:0007669"/>
    <property type="project" value="TreeGrafter"/>
</dbReference>
<dbReference type="UniPathway" id="UPA00242"/>
<evidence type="ECO:0000256" key="5">
    <source>
        <dbReference type="PIRNR" id="PIRNR005096"/>
    </source>
</evidence>
<dbReference type="InterPro" id="IPR008183">
    <property type="entry name" value="Aldose_1/G6P_1-epimerase"/>
</dbReference>
<dbReference type="Pfam" id="PF01263">
    <property type="entry name" value="Aldose_epim"/>
    <property type="match status" value="1"/>
</dbReference>
<comment type="similarity">
    <text evidence="2 5">Belongs to the aldose epimerase family.</text>
</comment>
<dbReference type="GO" id="GO:0005737">
    <property type="term" value="C:cytoplasm"/>
    <property type="evidence" value="ECO:0007669"/>
    <property type="project" value="TreeGrafter"/>
</dbReference>
<keyword evidence="4 5" id="KW-0119">Carbohydrate metabolism</keyword>
<dbReference type="PATRIC" id="fig|587753.10.peg.4213"/>
<dbReference type="PIRSF" id="PIRSF005096">
    <property type="entry name" value="GALM"/>
    <property type="match status" value="1"/>
</dbReference>
<dbReference type="NCBIfam" id="NF008277">
    <property type="entry name" value="PRK11055.1"/>
    <property type="match status" value="1"/>
</dbReference>
<dbReference type="GO" id="GO:0004034">
    <property type="term" value="F:aldose 1-epimerase activity"/>
    <property type="evidence" value="ECO:0007669"/>
    <property type="project" value="UniProtKB-EC"/>
</dbReference>
<feature type="binding site" evidence="7">
    <location>
        <begin position="83"/>
        <end position="84"/>
    </location>
    <ligand>
        <name>beta-D-galactose</name>
        <dbReference type="ChEBI" id="CHEBI:27667"/>
    </ligand>
</feature>
<dbReference type="InterPro" id="IPR015443">
    <property type="entry name" value="Aldose_1-epimerase"/>
</dbReference>
<dbReference type="SUPFAM" id="SSF74650">
    <property type="entry name" value="Galactose mutarotase-like"/>
    <property type="match status" value="1"/>
</dbReference>
<evidence type="ECO:0000256" key="1">
    <source>
        <dbReference type="ARBA" id="ARBA00005028"/>
    </source>
</evidence>
<protein>
    <recommendedName>
        <fullName evidence="5">Aldose 1-epimerase</fullName>
        <ecNumber evidence="5">5.1.3.3</ecNumber>
    </recommendedName>
</protein>
<dbReference type="AlphaFoldDB" id="A0A0D5Y3Q6"/>
<evidence type="ECO:0000313" key="9">
    <source>
        <dbReference type="Proteomes" id="UP000032748"/>
    </source>
</evidence>
<dbReference type="KEGG" id="pcz:PCL1606_42180"/>
<proteinExistence type="inferred from homology"/>
<evidence type="ECO:0000256" key="6">
    <source>
        <dbReference type="PIRSR" id="PIRSR005096-1"/>
    </source>
</evidence>
<keyword evidence="3 5" id="KW-0413">Isomerase</keyword>
<dbReference type="Gene3D" id="2.70.98.10">
    <property type="match status" value="1"/>
</dbReference>
<dbReference type="EC" id="5.1.3.3" evidence="5"/>
<name>A0A0D5Y3Q6_9PSED</name>
<organism evidence="8 9">
    <name type="scientific">Pseudomonas chlororaphis</name>
    <dbReference type="NCBI Taxonomy" id="587753"/>
    <lineage>
        <taxon>Bacteria</taxon>
        <taxon>Pseudomonadati</taxon>
        <taxon>Pseudomonadota</taxon>
        <taxon>Gammaproteobacteria</taxon>
        <taxon>Pseudomonadales</taxon>
        <taxon>Pseudomonadaceae</taxon>
        <taxon>Pseudomonas</taxon>
    </lineage>
</organism>
<dbReference type="InterPro" id="IPR014718">
    <property type="entry name" value="GH-type_carb-bd"/>
</dbReference>
<accession>A0A0D5Y3Q6</accession>
<feature type="active site" description="Proton acceptor" evidence="6">
    <location>
        <position position="324"/>
    </location>
</feature>
<dbReference type="RefSeq" id="WP_045884593.1">
    <property type="nucleotide sequence ID" value="NZ_CP011110.1"/>
</dbReference>
<dbReference type="CDD" id="cd09019">
    <property type="entry name" value="galactose_mutarotase_like"/>
    <property type="match status" value="1"/>
</dbReference>
<gene>
    <name evidence="8" type="ORF">PCL1606_42180</name>
</gene>
<dbReference type="InterPro" id="IPR047215">
    <property type="entry name" value="Galactose_mutarotase-like"/>
</dbReference>
<feature type="active site" description="Proton donor" evidence="6">
    <location>
        <position position="183"/>
    </location>
</feature>
<evidence type="ECO:0000256" key="3">
    <source>
        <dbReference type="ARBA" id="ARBA00023235"/>
    </source>
</evidence>
<reference evidence="8 9" key="1">
    <citation type="journal article" date="2015" name="Mol. Plant Microbe Interact.">
        <title>Comparative Genomic Analysis of Pseudomonas chlororaphis PCL1606 Reveals New Insight into Antifungal Compounds Involved in Biocontrol.</title>
        <authorList>
            <person name="Calderon C.E."/>
            <person name="Ramos C."/>
            <person name="de Vicente A."/>
            <person name="Cazorla F.M."/>
        </authorList>
    </citation>
    <scope>NUCLEOTIDE SEQUENCE [LARGE SCALE GENOMIC DNA]</scope>
    <source>
        <strain evidence="8 9">PCL1606</strain>
    </source>
</reference>
<dbReference type="EMBL" id="CP011110">
    <property type="protein sequence ID" value="AKA25665.1"/>
    <property type="molecule type" value="Genomic_DNA"/>
</dbReference>
<dbReference type="InterPro" id="IPR011013">
    <property type="entry name" value="Gal_mutarotase_sf_dom"/>
</dbReference>
<comment type="pathway">
    <text evidence="1 5">Carbohydrate metabolism; hexose metabolism.</text>
</comment>
<evidence type="ECO:0000256" key="2">
    <source>
        <dbReference type="ARBA" id="ARBA00006206"/>
    </source>
</evidence>